<reference evidence="1" key="1">
    <citation type="journal article" date="2020" name="Stud. Mycol.">
        <title>101 Dothideomycetes genomes: a test case for predicting lifestyles and emergence of pathogens.</title>
        <authorList>
            <person name="Haridas S."/>
            <person name="Albert R."/>
            <person name="Binder M."/>
            <person name="Bloem J."/>
            <person name="Labutti K."/>
            <person name="Salamov A."/>
            <person name="Andreopoulos B."/>
            <person name="Baker S."/>
            <person name="Barry K."/>
            <person name="Bills G."/>
            <person name="Bluhm B."/>
            <person name="Cannon C."/>
            <person name="Castanera R."/>
            <person name="Culley D."/>
            <person name="Daum C."/>
            <person name="Ezra D."/>
            <person name="Gonzalez J."/>
            <person name="Henrissat B."/>
            <person name="Kuo A."/>
            <person name="Liang C."/>
            <person name="Lipzen A."/>
            <person name="Lutzoni F."/>
            <person name="Magnuson J."/>
            <person name="Mondo S."/>
            <person name="Nolan M."/>
            <person name="Ohm R."/>
            <person name="Pangilinan J."/>
            <person name="Park H.-J."/>
            <person name="Ramirez L."/>
            <person name="Alfaro M."/>
            <person name="Sun H."/>
            <person name="Tritt A."/>
            <person name="Yoshinaga Y."/>
            <person name="Zwiers L.-H."/>
            <person name="Turgeon B."/>
            <person name="Goodwin S."/>
            <person name="Spatafora J."/>
            <person name="Crous P."/>
            <person name="Grigoriev I."/>
        </authorList>
    </citation>
    <scope>NUCLEOTIDE SEQUENCE</scope>
    <source>
        <strain evidence="1">CBS 161.51</strain>
    </source>
</reference>
<name>A0A6A5T0X5_9PLEO</name>
<dbReference type="AlphaFoldDB" id="A0A6A5T0X5"/>
<evidence type="ECO:0000313" key="1">
    <source>
        <dbReference type="EMBL" id="KAF1945644.1"/>
    </source>
</evidence>
<sequence length="153" mass="16684">MVSAIDTAFNTPEIKIRSSKAAYPTGNCTWPPYSTVVVCHQCKDVSYLLQYICKNHTTLNIPGMPDGAADPCGFKVNDTLIVVDTFDSPHQFGPFLNTTIFANATLPIADFYVGYTPGGPSAVMRNQTPVLVECLFTWCAKTIQAQSDNVVLQ</sequence>
<gene>
    <name evidence="1" type="ORF">EJ02DRAFT_35144</name>
</gene>
<protein>
    <submittedName>
        <fullName evidence="1">Uncharacterized protein</fullName>
    </submittedName>
</protein>
<dbReference type="PANTHER" id="PTHR35394:SF5">
    <property type="entry name" value="DUF3176 DOMAIN-CONTAINING PROTEIN"/>
    <property type="match status" value="1"/>
</dbReference>
<accession>A0A6A5T0X5</accession>
<organism evidence="1 2">
    <name type="scientific">Clathrospora elynae</name>
    <dbReference type="NCBI Taxonomy" id="706981"/>
    <lineage>
        <taxon>Eukaryota</taxon>
        <taxon>Fungi</taxon>
        <taxon>Dikarya</taxon>
        <taxon>Ascomycota</taxon>
        <taxon>Pezizomycotina</taxon>
        <taxon>Dothideomycetes</taxon>
        <taxon>Pleosporomycetidae</taxon>
        <taxon>Pleosporales</taxon>
        <taxon>Diademaceae</taxon>
        <taxon>Clathrospora</taxon>
    </lineage>
</organism>
<keyword evidence="2" id="KW-1185">Reference proteome</keyword>
<dbReference type="OrthoDB" id="5242705at2759"/>
<dbReference type="PANTHER" id="PTHR35394">
    <property type="entry name" value="DUF3176 DOMAIN-CONTAINING PROTEIN"/>
    <property type="match status" value="1"/>
</dbReference>
<dbReference type="EMBL" id="ML976008">
    <property type="protein sequence ID" value="KAF1945644.1"/>
    <property type="molecule type" value="Genomic_DNA"/>
</dbReference>
<dbReference type="Proteomes" id="UP000800038">
    <property type="component" value="Unassembled WGS sequence"/>
</dbReference>
<evidence type="ECO:0000313" key="2">
    <source>
        <dbReference type="Proteomes" id="UP000800038"/>
    </source>
</evidence>
<proteinExistence type="predicted"/>